<keyword evidence="2" id="KW-1185">Reference proteome</keyword>
<proteinExistence type="predicted"/>
<name>A0ABU4C1Y9_RHOGO</name>
<comment type="caution">
    <text evidence="1">The sequence shown here is derived from an EMBL/GenBank/DDBJ whole genome shotgun (WGS) entry which is preliminary data.</text>
</comment>
<reference evidence="1 2" key="1">
    <citation type="submission" date="2023-10" db="EMBL/GenBank/DDBJ databases">
        <title>Development of a sustainable strategy for remediation of hydrocarbon-contaminated territories based on the waste exchange concept.</title>
        <authorList>
            <person name="Krivoruchko A."/>
        </authorList>
    </citation>
    <scope>NUCLEOTIDE SEQUENCE [LARGE SCALE GENOMIC DNA]</scope>
    <source>
        <strain evidence="1 2">IEGM 1203</strain>
    </source>
</reference>
<protein>
    <submittedName>
        <fullName evidence="1">Uncharacterized protein</fullName>
    </submittedName>
</protein>
<organism evidence="1 2">
    <name type="scientific">Rhodococcus globerulus</name>
    <dbReference type="NCBI Taxonomy" id="33008"/>
    <lineage>
        <taxon>Bacteria</taxon>
        <taxon>Bacillati</taxon>
        <taxon>Actinomycetota</taxon>
        <taxon>Actinomycetes</taxon>
        <taxon>Mycobacteriales</taxon>
        <taxon>Nocardiaceae</taxon>
        <taxon>Rhodococcus</taxon>
    </lineage>
</organism>
<gene>
    <name evidence="1" type="ORF">R3Q16_28135</name>
</gene>
<dbReference type="Proteomes" id="UP001185927">
    <property type="component" value="Unassembled WGS sequence"/>
</dbReference>
<evidence type="ECO:0000313" key="2">
    <source>
        <dbReference type="Proteomes" id="UP001185927"/>
    </source>
</evidence>
<dbReference type="EMBL" id="JAWLKB010000019">
    <property type="protein sequence ID" value="MDV6270505.1"/>
    <property type="molecule type" value="Genomic_DNA"/>
</dbReference>
<evidence type="ECO:0000313" key="1">
    <source>
        <dbReference type="EMBL" id="MDV6270505.1"/>
    </source>
</evidence>
<accession>A0ABU4C1Y9</accession>
<sequence length="103" mass="10332">MILKVGQSLASNVDTTTLIVVRSPQGGDVTLTCGGSAMEEGKKPSGDGSTIDPANTGGALLGKRYVDESSGLEVLCTKSGQGQLALDGVALVLKTAKPLPSSD</sequence>
<dbReference type="RefSeq" id="WP_095888008.1">
    <property type="nucleotide sequence ID" value="NZ_JACLZG010000035.1"/>
</dbReference>